<evidence type="ECO:0000313" key="11">
    <source>
        <dbReference type="Proteomes" id="UP000787672"/>
    </source>
</evidence>
<feature type="transmembrane region" description="Helical" evidence="9">
    <location>
        <begin position="161"/>
        <end position="181"/>
    </location>
</feature>
<keyword evidence="9" id="KW-0472">Membrane</keyword>
<evidence type="ECO:0000256" key="2">
    <source>
        <dbReference type="ARBA" id="ARBA00022475"/>
    </source>
</evidence>
<dbReference type="Proteomes" id="UP000787672">
    <property type="component" value="Unassembled WGS sequence"/>
</dbReference>
<keyword evidence="2" id="KW-1003">Cell membrane</keyword>
<feature type="transmembrane region" description="Helical" evidence="9">
    <location>
        <begin position="268"/>
        <end position="289"/>
    </location>
</feature>
<proteinExistence type="inferred from homology"/>
<comment type="catalytic activity">
    <reaction evidence="7">
        <text>L-proline(in) + Na(+)(in) = L-proline(out) + Na(+)(out)</text>
        <dbReference type="Rhea" id="RHEA:28967"/>
        <dbReference type="ChEBI" id="CHEBI:29101"/>
        <dbReference type="ChEBI" id="CHEBI:60039"/>
    </reaction>
</comment>
<keyword evidence="9" id="KW-1133">Transmembrane helix</keyword>
<keyword evidence="6" id="KW-0739">Sodium transport</keyword>
<feature type="transmembrane region" description="Helical" evidence="9">
    <location>
        <begin position="228"/>
        <end position="248"/>
    </location>
</feature>
<feature type="transmembrane region" description="Helical" evidence="9">
    <location>
        <begin position="360"/>
        <end position="377"/>
    </location>
</feature>
<dbReference type="EMBL" id="JAHLQN010000001">
    <property type="protein sequence ID" value="MBU5628246.1"/>
    <property type="molecule type" value="Genomic_DNA"/>
</dbReference>
<gene>
    <name evidence="10" type="ORF">KQI82_15145</name>
</gene>
<evidence type="ECO:0000256" key="1">
    <source>
        <dbReference type="ARBA" id="ARBA00004651"/>
    </source>
</evidence>
<evidence type="ECO:0000256" key="3">
    <source>
        <dbReference type="ARBA" id="ARBA00022847"/>
    </source>
</evidence>
<feature type="transmembrane region" description="Helical" evidence="9">
    <location>
        <begin position="127"/>
        <end position="149"/>
    </location>
</feature>
<evidence type="ECO:0000256" key="5">
    <source>
        <dbReference type="ARBA" id="ARBA00023065"/>
    </source>
</evidence>
<keyword evidence="9" id="KW-0812">Transmembrane</keyword>
<dbReference type="CDD" id="cd10322">
    <property type="entry name" value="SLC5sbd"/>
    <property type="match status" value="1"/>
</dbReference>
<keyword evidence="5" id="KW-0406">Ion transport</keyword>
<dbReference type="Pfam" id="PF00474">
    <property type="entry name" value="SSF"/>
    <property type="match status" value="1"/>
</dbReference>
<evidence type="ECO:0000256" key="6">
    <source>
        <dbReference type="ARBA" id="ARBA00023201"/>
    </source>
</evidence>
<evidence type="ECO:0000256" key="7">
    <source>
        <dbReference type="ARBA" id="ARBA00033708"/>
    </source>
</evidence>
<feature type="transmembrane region" description="Helical" evidence="9">
    <location>
        <begin position="437"/>
        <end position="454"/>
    </location>
</feature>
<feature type="transmembrane region" description="Helical" evidence="9">
    <location>
        <begin position="504"/>
        <end position="523"/>
    </location>
</feature>
<organism evidence="10 11">
    <name type="scientific">Dysosmobacter acutus</name>
    <dbReference type="NCBI Taxonomy" id="2841504"/>
    <lineage>
        <taxon>Bacteria</taxon>
        <taxon>Bacillati</taxon>
        <taxon>Bacillota</taxon>
        <taxon>Clostridia</taxon>
        <taxon>Eubacteriales</taxon>
        <taxon>Oscillospiraceae</taxon>
        <taxon>Dysosmobacter</taxon>
    </lineage>
</organism>
<evidence type="ECO:0000256" key="4">
    <source>
        <dbReference type="ARBA" id="ARBA00023053"/>
    </source>
</evidence>
<feature type="transmembrane region" description="Helical" evidence="9">
    <location>
        <begin position="187"/>
        <end position="207"/>
    </location>
</feature>
<dbReference type="PANTHER" id="PTHR48086:SF3">
    <property type="entry name" value="SODIUM_PROLINE SYMPORTER"/>
    <property type="match status" value="1"/>
</dbReference>
<dbReference type="PROSITE" id="PS50283">
    <property type="entry name" value="NA_SOLUT_SYMP_3"/>
    <property type="match status" value="1"/>
</dbReference>
<feature type="transmembrane region" description="Helical" evidence="9">
    <location>
        <begin position="301"/>
        <end position="326"/>
    </location>
</feature>
<keyword evidence="4" id="KW-0915">Sodium</keyword>
<keyword evidence="3" id="KW-0813">Transport</keyword>
<keyword evidence="11" id="KW-1185">Reference proteome</keyword>
<protein>
    <submittedName>
        <fullName evidence="10">Sodium:solute symporter family protein</fullName>
    </submittedName>
</protein>
<comment type="caution">
    <text evidence="10">The sequence shown here is derived from an EMBL/GenBank/DDBJ whole genome shotgun (WGS) entry which is preliminary data.</text>
</comment>
<evidence type="ECO:0000256" key="8">
    <source>
        <dbReference type="RuleBase" id="RU362091"/>
    </source>
</evidence>
<comment type="similarity">
    <text evidence="8">Belongs to the sodium:solute symporter (SSF) (TC 2.A.21) family.</text>
</comment>
<name>A0ABS6FD82_9FIRM</name>
<sequence>MDIVVLGIYFFILAGIIYLSSRGAKSAEDFNLGHNKFGTLAIMATQGASMKGSGSLIGYMGGAWTSGVGVLFSSQCYNIGGWVAILLGLARKLRKAADSIHITSLGDIYYHRYHSQKNRPFTCLASVWLALSLMASQCAAIALLLQMAFGKYGLTYGQGAVIGTVAVLLCTIAGGLTSVVWTDTFQWFVMTPMVFIIIPIFCVLNGASPENIRSTLDTAQFFDLRPDISWLGYLISGVLSCTVDITYLTRFITSKDERTAVTGSTYGFLYTTIWAGLVVFFGIAAAIIVTPDMVSSTDQVMYTLLNTILPSGLMGLFAAALLATTISTFDSYLHVGVVAITTDMSALFKKKDLGGSIKFSRLMTLLLAVFCVIWVLTSQGIVAILNLGLSIYAAAECAPVLATLFWKKSDEYAVIVGQVGGALGFVVAQVMGLTLPILWGVGLSLILVAGISLIRNKTSDLLPGFDGKDVKVVRGLKQDTWIMLGGIVGCAGALILSVGIGMWVNWACIVIGLIVLFAGVKMISTGVPKESAQSPAQSST</sequence>
<feature type="transmembrane region" description="Helical" evidence="9">
    <location>
        <begin position="383"/>
        <end position="405"/>
    </location>
</feature>
<comment type="subcellular location">
    <subcellularLocation>
        <location evidence="1">Cell membrane</location>
        <topology evidence="1">Multi-pass membrane protein</topology>
    </subcellularLocation>
</comment>
<dbReference type="InterPro" id="IPR050277">
    <property type="entry name" value="Sodium:Solute_Symporter"/>
</dbReference>
<reference evidence="10 11" key="1">
    <citation type="submission" date="2021-06" db="EMBL/GenBank/DDBJ databases">
        <authorList>
            <person name="Sun Q."/>
            <person name="Li D."/>
        </authorList>
    </citation>
    <scope>NUCLEOTIDE SEQUENCE [LARGE SCALE GENOMIC DNA]</scope>
    <source>
        <strain evidence="10 11">MSJ-2</strain>
    </source>
</reference>
<evidence type="ECO:0000313" key="10">
    <source>
        <dbReference type="EMBL" id="MBU5628246.1"/>
    </source>
</evidence>
<feature type="transmembrane region" description="Helical" evidence="9">
    <location>
        <begin position="481"/>
        <end position="498"/>
    </location>
</feature>
<keyword evidence="3" id="KW-0769">Symport</keyword>
<dbReference type="PANTHER" id="PTHR48086">
    <property type="entry name" value="SODIUM/PROLINE SYMPORTER-RELATED"/>
    <property type="match status" value="1"/>
</dbReference>
<dbReference type="RefSeq" id="WP_216633514.1">
    <property type="nucleotide sequence ID" value="NZ_JAHLQN010000001.1"/>
</dbReference>
<evidence type="ECO:0000256" key="9">
    <source>
        <dbReference type="SAM" id="Phobius"/>
    </source>
</evidence>
<feature type="transmembrane region" description="Helical" evidence="9">
    <location>
        <begin position="412"/>
        <end position="431"/>
    </location>
</feature>
<accession>A0ABS6FD82</accession>
<dbReference type="InterPro" id="IPR001734">
    <property type="entry name" value="Na/solute_symporter"/>
</dbReference>